<evidence type="ECO:0000256" key="2">
    <source>
        <dbReference type="ARBA" id="ARBA00022692"/>
    </source>
</evidence>
<keyword evidence="3 5" id="KW-1133">Transmembrane helix</keyword>
<feature type="transmembrane region" description="Helical" evidence="5">
    <location>
        <begin position="35"/>
        <end position="56"/>
    </location>
</feature>
<gene>
    <name evidence="7" type="ORF">GWO12_07805</name>
</gene>
<comment type="caution">
    <text evidence="7">The sequence shown here is derived from an EMBL/GenBank/DDBJ whole genome shotgun (WGS) entry which is preliminary data.</text>
</comment>
<feature type="domain" description="Sodium/calcium exchanger membrane region" evidence="6">
    <location>
        <begin position="172"/>
        <end position="311"/>
    </location>
</feature>
<dbReference type="InterPro" id="IPR004837">
    <property type="entry name" value="NaCa_Exmemb"/>
</dbReference>
<dbReference type="Proteomes" id="UP000702544">
    <property type="component" value="Unassembled WGS sequence"/>
</dbReference>
<dbReference type="GO" id="GO:0008273">
    <property type="term" value="F:calcium, potassium:sodium antiporter activity"/>
    <property type="evidence" value="ECO:0007669"/>
    <property type="project" value="TreeGrafter"/>
</dbReference>
<evidence type="ECO:0000313" key="8">
    <source>
        <dbReference type="Proteomes" id="UP000702544"/>
    </source>
</evidence>
<feature type="transmembrane region" description="Helical" evidence="5">
    <location>
        <begin position="164"/>
        <end position="183"/>
    </location>
</feature>
<proteinExistence type="predicted"/>
<dbReference type="Gene3D" id="6.10.280.80">
    <property type="entry name" value="NCX, peripheral helical region"/>
    <property type="match status" value="1"/>
</dbReference>
<dbReference type="GO" id="GO:0005886">
    <property type="term" value="C:plasma membrane"/>
    <property type="evidence" value="ECO:0007669"/>
    <property type="project" value="TreeGrafter"/>
</dbReference>
<protein>
    <submittedName>
        <fullName evidence="7">Calcium/sodium antiporter</fullName>
    </submittedName>
</protein>
<evidence type="ECO:0000256" key="3">
    <source>
        <dbReference type="ARBA" id="ARBA00022989"/>
    </source>
</evidence>
<keyword evidence="4 5" id="KW-0472">Membrane</keyword>
<sequence length="315" mass="32510">MVKTLVLFTAGLGGLYLGADVLIRGASRLARDLGVNALVIGLTVVAMGTSMPELLVGMVASVRFSGDIAIGNVVGSNVANIALILGIGALIRPIRVQMRLLVREVPIMIFASLAFYVFALDGILSRWDGLALAAGFIAYTLYLLDGARRESPAIEVEYQKFVPAGGNIASHILLTFVGLAVLLGGAHMVVSGAAATAQALGISELAVGLTVVAMGTSLPELATAVAASVQDEGDILVGNVVGSNVFNLLAVLGAASIARPIPVAESVIRVEAPVMLAVSVIVLPFVWTTLRLTRWEAAILLSAYAAFVVLLALPS</sequence>
<feature type="transmembrane region" description="Helical" evidence="5">
    <location>
        <begin position="235"/>
        <end position="258"/>
    </location>
</feature>
<feature type="transmembrane region" description="Helical" evidence="5">
    <location>
        <begin position="270"/>
        <end position="289"/>
    </location>
</feature>
<dbReference type="Pfam" id="PF01699">
    <property type="entry name" value="Na_Ca_ex"/>
    <property type="match status" value="2"/>
</dbReference>
<evidence type="ECO:0000259" key="6">
    <source>
        <dbReference type="Pfam" id="PF01699"/>
    </source>
</evidence>
<evidence type="ECO:0000313" key="7">
    <source>
        <dbReference type="EMBL" id="NIR75005.1"/>
    </source>
</evidence>
<evidence type="ECO:0000256" key="4">
    <source>
        <dbReference type="ARBA" id="ARBA00023136"/>
    </source>
</evidence>
<accession>A0AAE4Z752</accession>
<feature type="transmembrane region" description="Helical" evidence="5">
    <location>
        <begin position="295"/>
        <end position="313"/>
    </location>
</feature>
<keyword evidence="2 5" id="KW-0812">Transmembrane</keyword>
<name>A0AAE4Z752_9BACT</name>
<feature type="transmembrane region" description="Helical" evidence="5">
    <location>
        <begin position="100"/>
        <end position="120"/>
    </location>
</feature>
<dbReference type="PANTHER" id="PTHR10846:SF8">
    <property type="entry name" value="INNER MEMBRANE PROTEIN YRBG"/>
    <property type="match status" value="1"/>
</dbReference>
<reference evidence="7 8" key="1">
    <citation type="submission" date="2020-01" db="EMBL/GenBank/DDBJ databases">
        <title>Genomes assembled from Gulf of Kutch pelagic sediment metagenomes.</title>
        <authorList>
            <person name="Chandrashekar M."/>
            <person name="Mahajan M.S."/>
            <person name="Dave K.J."/>
            <person name="Vatsa P."/>
            <person name="Nathani N.M."/>
        </authorList>
    </citation>
    <scope>NUCLEOTIDE SEQUENCE [LARGE SCALE GENOMIC DNA]</scope>
    <source>
        <strain evidence="7">KS3-K002</strain>
    </source>
</reference>
<dbReference type="EMBL" id="JAACAK010000051">
    <property type="protein sequence ID" value="NIR75005.1"/>
    <property type="molecule type" value="Genomic_DNA"/>
</dbReference>
<dbReference type="GO" id="GO:0005262">
    <property type="term" value="F:calcium channel activity"/>
    <property type="evidence" value="ECO:0007669"/>
    <property type="project" value="TreeGrafter"/>
</dbReference>
<evidence type="ECO:0000256" key="1">
    <source>
        <dbReference type="ARBA" id="ARBA00004141"/>
    </source>
</evidence>
<dbReference type="AlphaFoldDB" id="A0AAE4Z752"/>
<dbReference type="Gene3D" id="1.20.1420.30">
    <property type="entry name" value="NCX, central ion-binding region"/>
    <property type="match status" value="1"/>
</dbReference>
<feature type="transmembrane region" description="Helical" evidence="5">
    <location>
        <begin position="127"/>
        <end position="144"/>
    </location>
</feature>
<dbReference type="GO" id="GO:0006874">
    <property type="term" value="P:intracellular calcium ion homeostasis"/>
    <property type="evidence" value="ECO:0007669"/>
    <property type="project" value="TreeGrafter"/>
</dbReference>
<dbReference type="NCBIfam" id="TIGR00367">
    <property type="entry name" value="calcium/sodium antiporter"/>
    <property type="match status" value="1"/>
</dbReference>
<comment type="subcellular location">
    <subcellularLocation>
        <location evidence="1">Membrane</location>
        <topology evidence="1">Multi-pass membrane protein</topology>
    </subcellularLocation>
</comment>
<dbReference type="InterPro" id="IPR004481">
    <property type="entry name" value="K/Na/Ca-exchanger"/>
</dbReference>
<feature type="domain" description="Sodium/calcium exchanger membrane region" evidence="6">
    <location>
        <begin position="5"/>
        <end position="143"/>
    </location>
</feature>
<organism evidence="7 8">
    <name type="scientific">Candidatus Kutchimonas denitrificans</name>
    <dbReference type="NCBI Taxonomy" id="3056748"/>
    <lineage>
        <taxon>Bacteria</taxon>
        <taxon>Pseudomonadati</taxon>
        <taxon>Gemmatimonadota</taxon>
        <taxon>Gemmatimonadia</taxon>
        <taxon>Candidatus Palauibacterales</taxon>
        <taxon>Candidatus Palauibacteraceae</taxon>
        <taxon>Candidatus Kutchimonas</taxon>
    </lineage>
</organism>
<evidence type="ECO:0000256" key="5">
    <source>
        <dbReference type="SAM" id="Phobius"/>
    </source>
</evidence>
<feature type="transmembrane region" description="Helical" evidence="5">
    <location>
        <begin position="68"/>
        <end position="94"/>
    </location>
</feature>
<dbReference type="PANTHER" id="PTHR10846">
    <property type="entry name" value="SODIUM/POTASSIUM/CALCIUM EXCHANGER"/>
    <property type="match status" value="1"/>
</dbReference>
<dbReference type="InterPro" id="IPR044880">
    <property type="entry name" value="NCX_ion-bd_dom_sf"/>
</dbReference>